<name>A0ABQ2EP28_9ACTN</name>
<evidence type="ECO:0000259" key="1">
    <source>
        <dbReference type="SMART" id="SM00347"/>
    </source>
</evidence>
<protein>
    <submittedName>
        <fullName evidence="2">MarR family transcriptional regulator</fullName>
    </submittedName>
</protein>
<evidence type="ECO:0000313" key="3">
    <source>
        <dbReference type="Proteomes" id="UP000660265"/>
    </source>
</evidence>
<dbReference type="InterPro" id="IPR039422">
    <property type="entry name" value="MarR/SlyA-like"/>
</dbReference>
<dbReference type="InterPro" id="IPR036388">
    <property type="entry name" value="WH-like_DNA-bd_sf"/>
</dbReference>
<comment type="caution">
    <text evidence="2">The sequence shown here is derived from an EMBL/GenBank/DDBJ whole genome shotgun (WGS) entry which is preliminary data.</text>
</comment>
<dbReference type="RefSeq" id="WP_189110642.1">
    <property type="nucleotide sequence ID" value="NZ_BMMV01000024.1"/>
</dbReference>
<evidence type="ECO:0000313" key="2">
    <source>
        <dbReference type="EMBL" id="GGK19515.1"/>
    </source>
</evidence>
<proteinExistence type="predicted"/>
<gene>
    <name evidence="2" type="ORF">GCM10011583_59220</name>
</gene>
<dbReference type="PANTHER" id="PTHR33164:SF99">
    <property type="entry name" value="MARR FAMILY REGULATORY PROTEIN"/>
    <property type="match status" value="1"/>
</dbReference>
<keyword evidence="3" id="KW-1185">Reference proteome</keyword>
<dbReference type="EMBL" id="BMMV01000024">
    <property type="protein sequence ID" value="GGK19515.1"/>
    <property type="molecule type" value="Genomic_DNA"/>
</dbReference>
<sequence length="170" mass="17979">MTDEISPADDTPWLSAAELESWVPFSGMLLGLVSALDAQLQSDAKISFFGYLVLAGLSEAPGRTLPMSDLAVLAHGSLSRLSHAVSTLEKRGWVRRSPSPENGRVTVATLTDAGYAKVVATAPGHVEAVRRLVLDPIDADQLRTLGKISAVLRDSMGSPCEWPSRPGTAG</sequence>
<organism evidence="2 3">
    <name type="scientific">Streptomyces camponoticapitis</name>
    <dbReference type="NCBI Taxonomy" id="1616125"/>
    <lineage>
        <taxon>Bacteria</taxon>
        <taxon>Bacillati</taxon>
        <taxon>Actinomycetota</taxon>
        <taxon>Actinomycetes</taxon>
        <taxon>Kitasatosporales</taxon>
        <taxon>Streptomycetaceae</taxon>
        <taxon>Streptomyces</taxon>
    </lineage>
</organism>
<dbReference type="Pfam" id="PF01047">
    <property type="entry name" value="MarR"/>
    <property type="match status" value="1"/>
</dbReference>
<dbReference type="InterPro" id="IPR036390">
    <property type="entry name" value="WH_DNA-bd_sf"/>
</dbReference>
<dbReference type="SUPFAM" id="SSF46785">
    <property type="entry name" value="Winged helix' DNA-binding domain"/>
    <property type="match status" value="1"/>
</dbReference>
<dbReference type="InterPro" id="IPR000835">
    <property type="entry name" value="HTH_MarR-typ"/>
</dbReference>
<dbReference type="PANTHER" id="PTHR33164">
    <property type="entry name" value="TRANSCRIPTIONAL REGULATOR, MARR FAMILY"/>
    <property type="match status" value="1"/>
</dbReference>
<reference evidence="3" key="1">
    <citation type="journal article" date="2019" name="Int. J. Syst. Evol. Microbiol.">
        <title>The Global Catalogue of Microorganisms (GCM) 10K type strain sequencing project: providing services to taxonomists for standard genome sequencing and annotation.</title>
        <authorList>
            <consortium name="The Broad Institute Genomics Platform"/>
            <consortium name="The Broad Institute Genome Sequencing Center for Infectious Disease"/>
            <person name="Wu L."/>
            <person name="Ma J."/>
        </authorList>
    </citation>
    <scope>NUCLEOTIDE SEQUENCE [LARGE SCALE GENOMIC DNA]</scope>
    <source>
        <strain evidence="3">CGMCC 4.7275</strain>
    </source>
</reference>
<dbReference type="Proteomes" id="UP000660265">
    <property type="component" value="Unassembled WGS sequence"/>
</dbReference>
<dbReference type="SMART" id="SM00347">
    <property type="entry name" value="HTH_MARR"/>
    <property type="match status" value="1"/>
</dbReference>
<feature type="domain" description="HTH marR-type" evidence="1">
    <location>
        <begin position="39"/>
        <end position="142"/>
    </location>
</feature>
<dbReference type="Gene3D" id="1.10.10.10">
    <property type="entry name" value="Winged helix-like DNA-binding domain superfamily/Winged helix DNA-binding domain"/>
    <property type="match status" value="1"/>
</dbReference>
<accession>A0ABQ2EP28</accession>